<organism evidence="7 8">
    <name type="scientific">Streptosporangium vulgare</name>
    <dbReference type="NCBI Taxonomy" id="46190"/>
    <lineage>
        <taxon>Bacteria</taxon>
        <taxon>Bacillati</taxon>
        <taxon>Actinomycetota</taxon>
        <taxon>Actinomycetes</taxon>
        <taxon>Streptosporangiales</taxon>
        <taxon>Streptosporangiaceae</taxon>
        <taxon>Streptosporangium</taxon>
    </lineage>
</organism>
<keyword evidence="5" id="KW-0067">ATP-binding</keyword>
<evidence type="ECO:0000259" key="6">
    <source>
        <dbReference type="Pfam" id="PF00294"/>
    </source>
</evidence>
<dbReference type="InterPro" id="IPR029056">
    <property type="entry name" value="Ribokinase-like"/>
</dbReference>
<dbReference type="Gene3D" id="3.40.1190.20">
    <property type="match status" value="1"/>
</dbReference>
<evidence type="ECO:0000256" key="2">
    <source>
        <dbReference type="ARBA" id="ARBA00022679"/>
    </source>
</evidence>
<name>A0ABV5T9T0_9ACTN</name>
<keyword evidence="3" id="KW-0547">Nucleotide-binding</keyword>
<dbReference type="InterPro" id="IPR011611">
    <property type="entry name" value="PfkB_dom"/>
</dbReference>
<comment type="caution">
    <text evidence="7">The sequence shown here is derived from an EMBL/GenBank/DDBJ whole genome shotgun (WGS) entry which is preliminary data.</text>
</comment>
<sequence>MTDLVTLGESMALFTARRTGPLRHARDFGLGVGGAESNVAIGVSRLGGRAAWIGRVGADEFGELLRSTLAGEGVDVRGMRVDPGAPTGLMIKSRRTAEMVDVRYYRSASAGSRLCPSDLDVSLIRSARVLHVTGITLALSASAAEAVRAAIAEARDAGVTVSMDVNYRRALWTPAEASAALRETVASVDVLFATEGEARLVVEGDDPLTLAGALSALGPRHVLVKRGALGAIELSDGAVRHAEPYRVVELDPVGAGDAFAAGWIAETLAGAAPERRLATACAAGAFAVTADGDWESLPRRADLDLLRPSGTADAADATGTVDAVSR</sequence>
<reference evidence="7 8" key="1">
    <citation type="submission" date="2024-09" db="EMBL/GenBank/DDBJ databases">
        <authorList>
            <person name="Sun Q."/>
            <person name="Mori K."/>
        </authorList>
    </citation>
    <scope>NUCLEOTIDE SEQUENCE [LARGE SCALE GENOMIC DNA]</scope>
    <source>
        <strain evidence="7 8">JCM 3028</strain>
    </source>
</reference>
<dbReference type="EMBL" id="JBHMBS010000004">
    <property type="protein sequence ID" value="MFB9675844.1"/>
    <property type="molecule type" value="Genomic_DNA"/>
</dbReference>
<dbReference type="Pfam" id="PF00294">
    <property type="entry name" value="PfkB"/>
    <property type="match status" value="1"/>
</dbReference>
<dbReference type="CDD" id="cd01166">
    <property type="entry name" value="KdgK"/>
    <property type="match status" value="1"/>
</dbReference>
<dbReference type="InterPro" id="IPR050306">
    <property type="entry name" value="PfkB_Carbo_kinase"/>
</dbReference>
<evidence type="ECO:0000256" key="3">
    <source>
        <dbReference type="ARBA" id="ARBA00022741"/>
    </source>
</evidence>
<dbReference type="RefSeq" id="WP_344745427.1">
    <property type="nucleotide sequence ID" value="NZ_BAAAWW010000064.1"/>
</dbReference>
<evidence type="ECO:0000256" key="4">
    <source>
        <dbReference type="ARBA" id="ARBA00022777"/>
    </source>
</evidence>
<keyword evidence="4 7" id="KW-0418">Kinase</keyword>
<accession>A0ABV5T9T0</accession>
<evidence type="ECO:0000313" key="8">
    <source>
        <dbReference type="Proteomes" id="UP001589610"/>
    </source>
</evidence>
<evidence type="ECO:0000313" key="7">
    <source>
        <dbReference type="EMBL" id="MFB9675844.1"/>
    </source>
</evidence>
<feature type="domain" description="Carbohydrate kinase PfkB" evidence="6">
    <location>
        <begin position="1"/>
        <end position="298"/>
    </location>
</feature>
<gene>
    <name evidence="7" type="ORF">ACFFRH_10130</name>
</gene>
<dbReference type="PANTHER" id="PTHR43085:SF1">
    <property type="entry name" value="PSEUDOURIDINE KINASE-RELATED"/>
    <property type="match status" value="1"/>
</dbReference>
<dbReference type="GO" id="GO:0016301">
    <property type="term" value="F:kinase activity"/>
    <property type="evidence" value="ECO:0007669"/>
    <property type="project" value="UniProtKB-KW"/>
</dbReference>
<evidence type="ECO:0000256" key="1">
    <source>
        <dbReference type="ARBA" id="ARBA00010688"/>
    </source>
</evidence>
<keyword evidence="8" id="KW-1185">Reference proteome</keyword>
<dbReference type="Proteomes" id="UP001589610">
    <property type="component" value="Unassembled WGS sequence"/>
</dbReference>
<dbReference type="PANTHER" id="PTHR43085">
    <property type="entry name" value="HEXOKINASE FAMILY MEMBER"/>
    <property type="match status" value="1"/>
</dbReference>
<keyword evidence="2" id="KW-0808">Transferase</keyword>
<dbReference type="InterPro" id="IPR002139">
    <property type="entry name" value="Ribo/fructo_kinase"/>
</dbReference>
<dbReference type="PRINTS" id="PR00990">
    <property type="entry name" value="RIBOKINASE"/>
</dbReference>
<proteinExistence type="inferred from homology"/>
<dbReference type="SUPFAM" id="SSF53613">
    <property type="entry name" value="Ribokinase-like"/>
    <property type="match status" value="1"/>
</dbReference>
<protein>
    <submittedName>
        <fullName evidence="7">Sugar kinase</fullName>
    </submittedName>
</protein>
<comment type="similarity">
    <text evidence="1">Belongs to the carbohydrate kinase PfkB family.</text>
</comment>
<evidence type="ECO:0000256" key="5">
    <source>
        <dbReference type="ARBA" id="ARBA00022840"/>
    </source>
</evidence>